<feature type="transmembrane region" description="Helical" evidence="6">
    <location>
        <begin position="100"/>
        <end position="123"/>
    </location>
</feature>
<comment type="subcellular location">
    <subcellularLocation>
        <location evidence="1">Membrane</location>
        <topology evidence="1">Multi-pass membrane protein</topology>
    </subcellularLocation>
</comment>
<dbReference type="Pfam" id="PF00854">
    <property type="entry name" value="PTR2"/>
    <property type="match status" value="1"/>
</dbReference>
<keyword evidence="5 6" id="KW-0472">Membrane</keyword>
<evidence type="ECO:0000313" key="7">
    <source>
        <dbReference type="EMBL" id="KAF5192254.1"/>
    </source>
</evidence>
<accession>A0A7J6W4E3</accession>
<dbReference type="EMBL" id="JABWDY010021655">
    <property type="protein sequence ID" value="KAF5192254.1"/>
    <property type="molecule type" value="Genomic_DNA"/>
</dbReference>
<keyword evidence="8" id="KW-1185">Reference proteome</keyword>
<evidence type="ECO:0000256" key="6">
    <source>
        <dbReference type="SAM" id="Phobius"/>
    </source>
</evidence>
<feature type="transmembrane region" description="Helical" evidence="6">
    <location>
        <begin position="143"/>
        <end position="163"/>
    </location>
</feature>
<keyword evidence="4 6" id="KW-1133">Transmembrane helix</keyword>
<evidence type="ECO:0000313" key="8">
    <source>
        <dbReference type="Proteomes" id="UP000554482"/>
    </source>
</evidence>
<name>A0A7J6W4E3_THATH</name>
<evidence type="ECO:0000256" key="1">
    <source>
        <dbReference type="ARBA" id="ARBA00004141"/>
    </source>
</evidence>
<dbReference type="AlphaFoldDB" id="A0A7J6W4E3"/>
<keyword evidence="3 6" id="KW-0812">Transmembrane</keyword>
<dbReference type="SUPFAM" id="SSF103473">
    <property type="entry name" value="MFS general substrate transporter"/>
    <property type="match status" value="1"/>
</dbReference>
<dbReference type="GO" id="GO:0022857">
    <property type="term" value="F:transmembrane transporter activity"/>
    <property type="evidence" value="ECO:0007669"/>
    <property type="project" value="InterPro"/>
</dbReference>
<dbReference type="InterPro" id="IPR018456">
    <property type="entry name" value="PTR2_symporter_CS"/>
</dbReference>
<comment type="similarity">
    <text evidence="2">Belongs to the major facilitator superfamily. Proton-dependent oligopeptide transporter (POT/PTR) (TC 2.A.17) family.</text>
</comment>
<dbReference type="GO" id="GO:0016020">
    <property type="term" value="C:membrane"/>
    <property type="evidence" value="ECO:0007669"/>
    <property type="project" value="UniProtKB-SubCell"/>
</dbReference>
<gene>
    <name evidence="7" type="ORF">FRX31_018159</name>
</gene>
<organism evidence="7 8">
    <name type="scientific">Thalictrum thalictroides</name>
    <name type="common">Rue-anemone</name>
    <name type="synonym">Anemone thalictroides</name>
    <dbReference type="NCBI Taxonomy" id="46969"/>
    <lineage>
        <taxon>Eukaryota</taxon>
        <taxon>Viridiplantae</taxon>
        <taxon>Streptophyta</taxon>
        <taxon>Embryophyta</taxon>
        <taxon>Tracheophyta</taxon>
        <taxon>Spermatophyta</taxon>
        <taxon>Magnoliopsida</taxon>
        <taxon>Ranunculales</taxon>
        <taxon>Ranunculaceae</taxon>
        <taxon>Thalictroideae</taxon>
        <taxon>Thalictrum</taxon>
    </lineage>
</organism>
<feature type="transmembrane region" description="Helical" evidence="6">
    <location>
        <begin position="35"/>
        <end position="61"/>
    </location>
</feature>
<dbReference type="InterPro" id="IPR000109">
    <property type="entry name" value="POT_fam"/>
</dbReference>
<feature type="transmembrane region" description="Helical" evidence="6">
    <location>
        <begin position="184"/>
        <end position="206"/>
    </location>
</feature>
<dbReference type="Gene3D" id="1.20.1250.20">
    <property type="entry name" value="MFS general substrate transporter like domains"/>
    <property type="match status" value="1"/>
</dbReference>
<proteinExistence type="inferred from homology"/>
<protein>
    <submittedName>
        <fullName evidence="7">NRT1/ PTR FAMILY 2.7-like</fullName>
    </submittedName>
</protein>
<dbReference type="Proteomes" id="UP000554482">
    <property type="component" value="Unassembled WGS sequence"/>
</dbReference>
<sequence>MASKELPASGDEYIHDEEETMECAGLQTRGGWTTFPFITVSALGLSIASAGWTTNLIVYLIQKFNIKNIHATEISNVVNGCTSFFPIVGAIIADSFMGNFFVILGSSILSLLGLVLLTLTATLDSLRPKDCKEDLETCEAPSQFQLAILFSAITLVSIGMGGTRFTLATMGADQFDKTKEQGTFFNWYFFTLYLATVIGITAIVYIEDNVSWGLGYILCLVINTIGLTIFVCGKRYYRHIKPRGSPFTSLARVIVATIRKKKMVVSSESKDYYHGCMDGTMFNTIISPTSSFRYELDKS</sequence>
<evidence type="ECO:0000256" key="4">
    <source>
        <dbReference type="ARBA" id="ARBA00022989"/>
    </source>
</evidence>
<reference evidence="7 8" key="1">
    <citation type="submission" date="2020-06" db="EMBL/GenBank/DDBJ databases">
        <title>Transcriptomic and genomic resources for Thalictrum thalictroides and T. hernandezii: Facilitating candidate gene discovery in an emerging model plant lineage.</title>
        <authorList>
            <person name="Arias T."/>
            <person name="Riano-Pachon D.M."/>
            <person name="Di Stilio V.S."/>
        </authorList>
    </citation>
    <scope>NUCLEOTIDE SEQUENCE [LARGE SCALE GENOMIC DNA]</scope>
    <source>
        <strain evidence="8">cv. WT478/WT964</strain>
        <tissue evidence="7">Leaves</tissue>
    </source>
</reference>
<dbReference type="GO" id="GO:0006857">
    <property type="term" value="P:oligopeptide transport"/>
    <property type="evidence" value="ECO:0007669"/>
    <property type="project" value="InterPro"/>
</dbReference>
<evidence type="ECO:0000256" key="5">
    <source>
        <dbReference type="ARBA" id="ARBA00023136"/>
    </source>
</evidence>
<dbReference type="PANTHER" id="PTHR11654">
    <property type="entry name" value="OLIGOPEPTIDE TRANSPORTER-RELATED"/>
    <property type="match status" value="1"/>
</dbReference>
<evidence type="ECO:0000256" key="3">
    <source>
        <dbReference type="ARBA" id="ARBA00022692"/>
    </source>
</evidence>
<dbReference type="PROSITE" id="PS01022">
    <property type="entry name" value="PTR2_1"/>
    <property type="match status" value="1"/>
</dbReference>
<comment type="caution">
    <text evidence="7">The sequence shown here is derived from an EMBL/GenBank/DDBJ whole genome shotgun (WGS) entry which is preliminary data.</text>
</comment>
<feature type="transmembrane region" description="Helical" evidence="6">
    <location>
        <begin position="212"/>
        <end position="233"/>
    </location>
</feature>
<evidence type="ECO:0000256" key="2">
    <source>
        <dbReference type="ARBA" id="ARBA00005982"/>
    </source>
</evidence>
<dbReference type="InterPro" id="IPR036259">
    <property type="entry name" value="MFS_trans_sf"/>
</dbReference>
<dbReference type="OrthoDB" id="8904098at2759"/>